<keyword evidence="4" id="KW-0472">Membrane</keyword>
<evidence type="ECO:0000256" key="2">
    <source>
        <dbReference type="ARBA" id="ARBA00023157"/>
    </source>
</evidence>
<feature type="domain" description="LamG-like jellyroll fold" evidence="5">
    <location>
        <begin position="824"/>
        <end position="959"/>
    </location>
</feature>
<evidence type="ECO:0000256" key="1">
    <source>
        <dbReference type="ARBA" id="ARBA00022729"/>
    </source>
</evidence>
<dbReference type="Pfam" id="PF13385">
    <property type="entry name" value="Laminin_G_3"/>
    <property type="match status" value="2"/>
</dbReference>
<reference evidence="6 7" key="1">
    <citation type="submission" date="2017-10" db="EMBL/GenBank/DDBJ databases">
        <title>Integration of genomic and chemical information greatly accelerates assignment of the full stereostructure of myelolactone, a potent inhibitor of myeloma from a marine-derived Micromonospora.</title>
        <authorList>
            <person name="Kim M.C."/>
            <person name="Machado H."/>
            <person name="Jensen P.R."/>
            <person name="Fenical W."/>
        </authorList>
    </citation>
    <scope>NUCLEOTIDE SEQUENCE [LARGE SCALE GENOMIC DNA]</scope>
    <source>
        <strain evidence="6 7">CNY-010</strain>
    </source>
</reference>
<gene>
    <name evidence="6" type="ORF">CSH63_18485</name>
</gene>
<feature type="region of interest" description="Disordered" evidence="3">
    <location>
        <begin position="1"/>
        <end position="20"/>
    </location>
</feature>
<name>A0A386WM31_9ACTN</name>
<dbReference type="InterPro" id="IPR013320">
    <property type="entry name" value="ConA-like_dom_sf"/>
</dbReference>
<dbReference type="InterPro" id="IPR006558">
    <property type="entry name" value="LamG-like"/>
</dbReference>
<dbReference type="Proteomes" id="UP000267804">
    <property type="component" value="Chromosome"/>
</dbReference>
<keyword evidence="2" id="KW-1015">Disulfide bond</keyword>
<dbReference type="SMART" id="SM00560">
    <property type="entry name" value="LamGL"/>
    <property type="match status" value="2"/>
</dbReference>
<dbReference type="EMBL" id="CP024087">
    <property type="protein sequence ID" value="AYF29417.1"/>
    <property type="molecule type" value="Genomic_DNA"/>
</dbReference>
<evidence type="ECO:0000259" key="5">
    <source>
        <dbReference type="SMART" id="SM00560"/>
    </source>
</evidence>
<keyword evidence="4" id="KW-0812">Transmembrane</keyword>
<feature type="transmembrane region" description="Helical" evidence="4">
    <location>
        <begin position="27"/>
        <end position="46"/>
    </location>
</feature>
<accession>A0A386WM31</accession>
<dbReference type="SUPFAM" id="SSF49899">
    <property type="entry name" value="Concanavalin A-like lectins/glucanases"/>
    <property type="match status" value="2"/>
</dbReference>
<proteinExistence type="predicted"/>
<dbReference type="Gene3D" id="2.60.120.200">
    <property type="match status" value="2"/>
</dbReference>
<feature type="domain" description="LamG-like jellyroll fold" evidence="5">
    <location>
        <begin position="1036"/>
        <end position="1175"/>
    </location>
</feature>
<evidence type="ECO:0000313" key="7">
    <source>
        <dbReference type="Proteomes" id="UP000267804"/>
    </source>
</evidence>
<dbReference type="KEGG" id="mtua:CSH63_18485"/>
<organism evidence="6 7">
    <name type="scientific">Micromonospora tulbaghiae</name>
    <dbReference type="NCBI Taxonomy" id="479978"/>
    <lineage>
        <taxon>Bacteria</taxon>
        <taxon>Bacillati</taxon>
        <taxon>Actinomycetota</taxon>
        <taxon>Actinomycetes</taxon>
        <taxon>Micromonosporales</taxon>
        <taxon>Micromonosporaceae</taxon>
        <taxon>Micromonospora</taxon>
    </lineage>
</organism>
<evidence type="ECO:0000256" key="4">
    <source>
        <dbReference type="SAM" id="Phobius"/>
    </source>
</evidence>
<keyword evidence="1" id="KW-0732">Signal</keyword>
<sequence length="1192" mass="126161">MKSIDMSSYPAGEDQRVARRTRKRGRVFTLGLTLGLAGLMSTAVFVQPPEPAPRTAAASEDLVRDTEAEALVAARALNQPVEVLAHRTEYRDVFAQPDGTLIANGHTQPVRVTQGDAWVPADSTLVVQPDGSYGPAAALLGMQLSQGGTAPLMVVTRDQKSMTLTWPHGPLPAPVVEESKATYPNVFQDVDLVTNVTVEGFSHVLVVKTPEAADLPELQNLRLGVAAVGLTIEETAEGGVVALDPVTNNPVLEADAPTMWDSGSQEGGDAAAARSLDTSSTDPGAASAEGPGDTSEVAPVGLDYSDNTLTLTPDRSMLTDPEASFPLYIDPVWQSSTNSAWAMVDSGYPNEEYWKFDGKRHERIGLCPSSCNNSKVKRLFYRLATPYSGKTILEATFRVTLQHVYNSTARAAALYLMPAGITSSTNWSNQPGGSGWSGATHLATSSPTKTQATCTSTNQNTEWNAKAAVQQAVTKGWSNVTLGLRSVSESDSTHTKRFCDNGVLSVRYNRAPVIANLNELTMSPGGQCVYGSGAPYVDVPPRLNAVLRDPDHSSAHTEQIKAEFKVTWTPAGGTLQTRSYTTPLKASGSVFSYTVPSDIAQNVPISWEVRASDNTSWGPWSSEGSRNVCQFLYDKTSPSAPDVDSAVYLPQDAADNGTASASNCIESDEWLGSIGVPGNFVFDSAATDVVEYRYGFNTNPAPGVNVLRPTTDGGPVTLPNWYPDKEGPRTINVQAVDRAGRSSSIASCTFRVGKRPPTAQWSLGEVAGEDGAGDGLGDNDATAGSGVTFGVEGPGGTSDTAARFDGTAGAHLTTSKPVLTDTSASFAVTGWFKVDDAGRRQVAVSQDGTGEPGFALGVEGGTWFFRMPVNDVNSLGRWQVDGAAATTGWTYVSAIFDGAKKEMSLQVGNNAPRVAQRRSLTKSRGPLQIGRVLTKSGYADNWGGAMADVSVFDRLIIADEVTGLQKTAPSRKAYWRLNAETNKVSPEERGGAGLTLGAGATVFKHPVLSLLGGGHLALTGNADSYASTSTNADMAGSFSISARVKLTSNCAGTPMTVFSQKGTNGSSVVVRCNDAGQWELAMASTDTIAPEWTRKATDEAPKLVGKGEHLTLVYNGYAREVTLYVNGSFTEAIQLVSPFVATGGVQLGRAWLDGAFKEHLSGAIDDVRVYDGVADKVLIEKLNVQVREQLSL</sequence>
<evidence type="ECO:0000313" key="6">
    <source>
        <dbReference type="EMBL" id="AYF29417.1"/>
    </source>
</evidence>
<feature type="region of interest" description="Disordered" evidence="3">
    <location>
        <begin position="252"/>
        <end position="306"/>
    </location>
</feature>
<dbReference type="AlphaFoldDB" id="A0A386WM31"/>
<evidence type="ECO:0000256" key="3">
    <source>
        <dbReference type="SAM" id="MobiDB-lite"/>
    </source>
</evidence>
<protein>
    <recommendedName>
        <fullName evidence="5">LamG-like jellyroll fold domain-containing protein</fullName>
    </recommendedName>
</protein>
<keyword evidence="4" id="KW-1133">Transmembrane helix</keyword>